<dbReference type="AlphaFoldDB" id="D5RIJ0"/>
<name>D5RIJ0_9PROT</name>
<proteinExistence type="inferred from homology"/>
<evidence type="ECO:0000256" key="9">
    <source>
        <dbReference type="HAMAP-Rule" id="MF_01972"/>
    </source>
</evidence>
<dbReference type="HAMAP" id="MF_01972">
    <property type="entry name" value="T23O"/>
    <property type="match status" value="1"/>
</dbReference>
<reference evidence="11 12" key="1">
    <citation type="submission" date="2010-04" db="EMBL/GenBank/DDBJ databases">
        <authorList>
            <person name="Qin X."/>
            <person name="Bachman B."/>
            <person name="Battles P."/>
            <person name="Bell A."/>
            <person name="Bess C."/>
            <person name="Bickham C."/>
            <person name="Chaboub L."/>
            <person name="Chen D."/>
            <person name="Coyle M."/>
            <person name="Deiros D.R."/>
            <person name="Dinh H."/>
            <person name="Forbes L."/>
            <person name="Fowler G."/>
            <person name="Francisco L."/>
            <person name="Fu Q."/>
            <person name="Gubbala S."/>
            <person name="Hale W."/>
            <person name="Han Y."/>
            <person name="Hemphill L."/>
            <person name="Highlander S.K."/>
            <person name="Hirani K."/>
            <person name="Hogues M."/>
            <person name="Jackson L."/>
            <person name="Jakkamsetti A."/>
            <person name="Javaid M."/>
            <person name="Jiang H."/>
            <person name="Korchina V."/>
            <person name="Kovar C."/>
            <person name="Lara F."/>
            <person name="Lee S."/>
            <person name="Mata R."/>
            <person name="Mathew T."/>
            <person name="Moen C."/>
            <person name="Morales K."/>
            <person name="Munidasa M."/>
            <person name="Nazareth L."/>
            <person name="Ngo R."/>
            <person name="Nguyen L."/>
            <person name="Okwuonu G."/>
            <person name="Ongeri F."/>
            <person name="Patil S."/>
            <person name="Petrosino J."/>
            <person name="Pham C."/>
            <person name="Pham P."/>
            <person name="Pu L.-L."/>
            <person name="Puazo M."/>
            <person name="Raj R."/>
            <person name="Reid J."/>
            <person name="Rouhana J."/>
            <person name="Saada N."/>
            <person name="Shang Y."/>
            <person name="Simmons D."/>
            <person name="Thornton R."/>
            <person name="Warren J."/>
            <person name="Weissenberger G."/>
            <person name="Zhang J."/>
            <person name="Zhang L."/>
            <person name="Zhou C."/>
            <person name="Zhu D."/>
            <person name="Muzny D."/>
            <person name="Worley K."/>
            <person name="Gibbs R."/>
        </authorList>
    </citation>
    <scope>NUCLEOTIDE SEQUENCE [LARGE SCALE GENOMIC DNA]</scope>
    <source>
        <strain evidence="11 12">ATCC 49957</strain>
    </source>
</reference>
<protein>
    <recommendedName>
        <fullName evidence="9">Tryptophan 2,3-dioxygenase</fullName>
        <shortName evidence="9">TDO</shortName>
        <ecNumber evidence="9">1.13.11.11</ecNumber>
    </recommendedName>
    <alternativeName>
        <fullName evidence="9">Tryptamin 2,3-dioxygenase</fullName>
    </alternativeName>
    <alternativeName>
        <fullName evidence="9">Tryptophan oxygenase</fullName>
        <shortName evidence="9">TO</shortName>
        <shortName evidence="9">TRPO</shortName>
    </alternativeName>
    <alternativeName>
        <fullName evidence="9">Tryptophan pyrrolase</fullName>
    </alternativeName>
    <alternativeName>
        <fullName evidence="9">Tryptophanase</fullName>
    </alternativeName>
</protein>
<dbReference type="EC" id="1.13.11.11" evidence="9"/>
<comment type="subunit">
    <text evidence="1 9">Homotetramer.</text>
</comment>
<feature type="binding site" evidence="9">
    <location>
        <position position="294"/>
    </location>
    <ligand>
        <name>substrate</name>
    </ligand>
</feature>
<dbReference type="HOGENOM" id="CLU_063240_0_0_5"/>
<keyword evidence="7 9" id="KW-0823">Tryptophan catabolism</keyword>
<feature type="binding site" evidence="9">
    <location>
        <position position="157"/>
    </location>
    <ligand>
        <name>substrate</name>
    </ligand>
</feature>
<sequence>MRAQVEHGRILRQPRNRVQGWHRSRRGAGARPAAMPDCPGRFRRNAPMASESRDGIETDFRRRMSYGDYLGLERLLAAQSPLSGQHDEMLFIIIHQVQELWMKLMNHELDLAVDRLRADDPGPAFKAMARVSRIQRQMVEAWDVLTTMTPADYLAFRDSLGAASGFQSWQYRLLEFRLGAKDAFMLRPHAHRPEVMAVLQPAFDSPSLYDEALRLLARRGLPVPRAVLERDVTQPYEENEGVIAAWRQIYRDSAGLFDLYELAEELVDLEDAFRTWRFKHMSTVERIIGHRPGTGGSAGVGYLKAALERKFFPELWSVRTFL</sequence>
<dbReference type="NCBIfam" id="TIGR03036">
    <property type="entry name" value="trp_2_3_diox"/>
    <property type="match status" value="1"/>
</dbReference>
<keyword evidence="6 9" id="KW-0408">Iron</keyword>
<evidence type="ECO:0000256" key="7">
    <source>
        <dbReference type="ARBA" id="ARBA00023079"/>
    </source>
</evidence>
<evidence type="ECO:0000256" key="1">
    <source>
        <dbReference type="ARBA" id="ARBA00011881"/>
    </source>
</evidence>
<keyword evidence="5 9" id="KW-0560">Oxidoreductase</keyword>
<dbReference type="GO" id="GO:0046872">
    <property type="term" value="F:metal ion binding"/>
    <property type="evidence" value="ECO:0007669"/>
    <property type="project" value="UniProtKB-KW"/>
</dbReference>
<keyword evidence="2 9" id="KW-0349">Heme</keyword>
<dbReference type="UniPathway" id="UPA00333">
    <property type="reaction ID" value="UER00453"/>
</dbReference>
<dbReference type="GO" id="GO:0020037">
    <property type="term" value="F:heme binding"/>
    <property type="evidence" value="ECO:0007669"/>
    <property type="project" value="UniProtKB-UniRule"/>
</dbReference>
<feature type="compositionally biased region" description="Basic residues" evidence="10">
    <location>
        <begin position="10"/>
        <end position="28"/>
    </location>
</feature>
<dbReference type="GO" id="GO:0004833">
    <property type="term" value="F:L-tryptophan 2,3-dioxygenase activity"/>
    <property type="evidence" value="ECO:0007669"/>
    <property type="project" value="UniProtKB-UniRule"/>
</dbReference>
<evidence type="ECO:0000256" key="6">
    <source>
        <dbReference type="ARBA" id="ARBA00023004"/>
    </source>
</evidence>
<keyword evidence="3 9" id="KW-0479">Metal-binding</keyword>
<dbReference type="InterPro" id="IPR037217">
    <property type="entry name" value="Trp/Indoleamine_2_3_dOase-like"/>
</dbReference>
<feature type="binding site" evidence="9">
    <location>
        <position position="153"/>
    </location>
    <ligand>
        <name>substrate</name>
    </ligand>
</feature>
<evidence type="ECO:0000256" key="4">
    <source>
        <dbReference type="ARBA" id="ARBA00022964"/>
    </source>
</evidence>
<gene>
    <name evidence="9 11" type="primary">kynA</name>
    <name evidence="11" type="ORF">HMPREF0731_0900</name>
</gene>
<evidence type="ECO:0000256" key="8">
    <source>
        <dbReference type="ARBA" id="ARBA00050412"/>
    </source>
</evidence>
<evidence type="ECO:0000256" key="5">
    <source>
        <dbReference type="ARBA" id="ARBA00023002"/>
    </source>
</evidence>
<comment type="similarity">
    <text evidence="9">Belongs to the tryptophan 2,3-dioxygenase family.</text>
</comment>
<comment type="function">
    <text evidence="9">Heme-dependent dioxygenase that catalyzes the oxidative cleavage of the L-tryptophan (L-Trp) pyrrole ring and converts L-tryptophan to N-formyl-L-kynurenine. Catalyzes the oxidative cleavage of the indole moiety.</text>
</comment>
<evidence type="ECO:0000256" key="2">
    <source>
        <dbReference type="ARBA" id="ARBA00022617"/>
    </source>
</evidence>
<dbReference type="InterPro" id="IPR017485">
    <property type="entry name" value="Trp_2-3-dOase_bac"/>
</dbReference>
<dbReference type="SUPFAM" id="SSF140959">
    <property type="entry name" value="Indolic compounds 2,3-dioxygenase-like"/>
    <property type="match status" value="1"/>
</dbReference>
<dbReference type="GO" id="GO:0019441">
    <property type="term" value="P:L-tryptophan catabolic process to kynurenine"/>
    <property type="evidence" value="ECO:0007669"/>
    <property type="project" value="UniProtKB-UniRule"/>
</dbReference>
<dbReference type="EMBL" id="ADVL01000156">
    <property type="protein sequence ID" value="EFH12873.1"/>
    <property type="molecule type" value="Genomic_DNA"/>
</dbReference>
<comment type="catalytic activity">
    <reaction evidence="8 9">
        <text>L-tryptophan + O2 = N-formyl-L-kynurenine</text>
        <dbReference type="Rhea" id="RHEA:24536"/>
        <dbReference type="ChEBI" id="CHEBI:15379"/>
        <dbReference type="ChEBI" id="CHEBI:57912"/>
        <dbReference type="ChEBI" id="CHEBI:58629"/>
        <dbReference type="EC" id="1.13.11.11"/>
    </reaction>
</comment>
<dbReference type="InterPro" id="IPR004981">
    <property type="entry name" value="Trp_2_3_dOase"/>
</dbReference>
<evidence type="ECO:0000313" key="12">
    <source>
        <dbReference type="Proteomes" id="UP000005324"/>
    </source>
</evidence>
<evidence type="ECO:0000313" key="11">
    <source>
        <dbReference type="EMBL" id="EFH12873.1"/>
    </source>
</evidence>
<comment type="caution">
    <text evidence="11">The sequence shown here is derived from an EMBL/GenBank/DDBJ whole genome shotgun (WGS) entry which is preliminary data.</text>
</comment>
<keyword evidence="4 9" id="KW-0223">Dioxygenase</keyword>
<feature type="binding site" description="axial binding residue" evidence="9">
    <location>
        <position position="280"/>
    </location>
    <ligand>
        <name>heme</name>
        <dbReference type="ChEBI" id="CHEBI:30413"/>
    </ligand>
    <ligandPart>
        <name>Fe</name>
        <dbReference type="ChEBI" id="CHEBI:18248"/>
    </ligandPart>
</feature>
<dbReference type="PANTHER" id="PTHR10138">
    <property type="entry name" value="TRYPTOPHAN 2,3-DIOXYGENASE"/>
    <property type="match status" value="1"/>
</dbReference>
<keyword evidence="12" id="KW-1185">Reference proteome</keyword>
<evidence type="ECO:0000256" key="10">
    <source>
        <dbReference type="SAM" id="MobiDB-lite"/>
    </source>
</evidence>
<accession>D5RIJ0</accession>
<feature type="region of interest" description="Disordered" evidence="10">
    <location>
        <begin position="1"/>
        <end position="55"/>
    </location>
</feature>
<dbReference type="Pfam" id="PF03301">
    <property type="entry name" value="Trp_dioxygenase"/>
    <property type="match status" value="1"/>
</dbReference>
<organism evidence="11 12">
    <name type="scientific">Pseudoroseomonas cervicalis ATCC 49957</name>
    <dbReference type="NCBI Taxonomy" id="525371"/>
    <lineage>
        <taxon>Bacteria</taxon>
        <taxon>Pseudomonadati</taxon>
        <taxon>Pseudomonadota</taxon>
        <taxon>Alphaproteobacteria</taxon>
        <taxon>Acetobacterales</taxon>
        <taxon>Roseomonadaceae</taxon>
        <taxon>Roseomonas</taxon>
    </lineage>
</organism>
<dbReference type="FunFam" id="1.20.58.480:FF:000001">
    <property type="entry name" value="Tryptophan 2,3-dioxygenase"/>
    <property type="match status" value="1"/>
</dbReference>
<comment type="cofactor">
    <cofactor evidence="9">
        <name>heme</name>
        <dbReference type="ChEBI" id="CHEBI:30413"/>
    </cofactor>
    <text evidence="9">Binds 1 heme group per subunit.</text>
</comment>
<dbReference type="Proteomes" id="UP000005324">
    <property type="component" value="Unassembled WGS sequence"/>
</dbReference>
<dbReference type="Gene3D" id="1.20.58.480">
    <property type="match status" value="1"/>
</dbReference>
<dbReference type="PANTHER" id="PTHR10138:SF0">
    <property type="entry name" value="TRYPTOPHAN 2,3-DIOXYGENASE"/>
    <property type="match status" value="1"/>
</dbReference>
<comment type="pathway">
    <text evidence="9">Amino-acid degradation; L-tryptophan degradation via kynurenine pathway; L-kynurenine from L-tryptophan: step 1/2.</text>
</comment>
<dbReference type="GO" id="GO:0019442">
    <property type="term" value="P:L-tryptophan catabolic process to acetyl-CoA"/>
    <property type="evidence" value="ECO:0007669"/>
    <property type="project" value="TreeGrafter"/>
</dbReference>
<feature type="binding site" evidence="9">
    <location>
        <begin position="91"/>
        <end position="95"/>
    </location>
    <ligand>
        <name>substrate</name>
    </ligand>
</feature>
<evidence type="ECO:0000256" key="3">
    <source>
        <dbReference type="ARBA" id="ARBA00022723"/>
    </source>
</evidence>